<dbReference type="PATRIC" id="fig|401562.3.peg.1987"/>
<accession>A0A175RID3</accession>
<dbReference type="InterPro" id="IPR004843">
    <property type="entry name" value="Calcineurin-like_PHP"/>
</dbReference>
<reference evidence="4 5" key="1">
    <citation type="journal article" date="2016" name="Front. Microbiol.">
        <title>Genomic Resource of Rice Seed Associated Bacteria.</title>
        <authorList>
            <person name="Midha S."/>
            <person name="Bansal K."/>
            <person name="Sharma S."/>
            <person name="Kumar N."/>
            <person name="Patil P.P."/>
            <person name="Chaudhry V."/>
            <person name="Patil P.B."/>
        </authorList>
    </citation>
    <scope>NUCLEOTIDE SEQUENCE [LARGE SCALE GENOMIC DNA]</scope>
    <source>
        <strain evidence="2 4">NS226</strain>
        <strain evidence="3 5">NS365</strain>
    </source>
</reference>
<keyword evidence="5" id="KW-1185">Reference proteome</keyword>
<dbReference type="EMBL" id="LDQA01000057">
    <property type="protein sequence ID" value="KTR03218.1"/>
    <property type="molecule type" value="Genomic_DNA"/>
</dbReference>
<dbReference type="GO" id="GO:0005737">
    <property type="term" value="C:cytoplasm"/>
    <property type="evidence" value="ECO:0007669"/>
    <property type="project" value="TreeGrafter"/>
</dbReference>
<dbReference type="SUPFAM" id="SSF56300">
    <property type="entry name" value="Metallo-dependent phosphatases"/>
    <property type="match status" value="1"/>
</dbReference>
<proteinExistence type="predicted"/>
<evidence type="ECO:0000313" key="4">
    <source>
        <dbReference type="Proteomes" id="UP000078272"/>
    </source>
</evidence>
<dbReference type="Proteomes" id="UP000078272">
    <property type="component" value="Unassembled WGS sequence"/>
</dbReference>
<protein>
    <recommendedName>
        <fullName evidence="1">Calcineurin-like phosphoesterase domain-containing protein</fullName>
    </recommendedName>
</protein>
<dbReference type="PANTHER" id="PTHR42850:SF4">
    <property type="entry name" value="ZINC-DEPENDENT ENDOPOLYPHOSPHATASE"/>
    <property type="match status" value="1"/>
</dbReference>
<evidence type="ECO:0000313" key="2">
    <source>
        <dbReference type="EMBL" id="KTQ95377.1"/>
    </source>
</evidence>
<dbReference type="AlphaFoldDB" id="A0A175RID3"/>
<comment type="caution">
    <text evidence="3">The sequence shown here is derived from an EMBL/GenBank/DDBJ whole genome shotgun (WGS) entry which is preliminary data.</text>
</comment>
<dbReference type="PANTHER" id="PTHR42850">
    <property type="entry name" value="METALLOPHOSPHOESTERASE"/>
    <property type="match status" value="1"/>
</dbReference>
<dbReference type="EMBL" id="LDPZ01000023">
    <property type="protein sequence ID" value="KTQ95377.1"/>
    <property type="molecule type" value="Genomic_DNA"/>
</dbReference>
<dbReference type="InterPro" id="IPR029052">
    <property type="entry name" value="Metallo-depent_PP-like"/>
</dbReference>
<evidence type="ECO:0000259" key="1">
    <source>
        <dbReference type="Pfam" id="PF00149"/>
    </source>
</evidence>
<organism evidence="3 5">
    <name type="scientific">Aureimonas ureilytica</name>
    <dbReference type="NCBI Taxonomy" id="401562"/>
    <lineage>
        <taxon>Bacteria</taxon>
        <taxon>Pseudomonadati</taxon>
        <taxon>Pseudomonadota</taxon>
        <taxon>Alphaproteobacteria</taxon>
        <taxon>Hyphomicrobiales</taxon>
        <taxon>Aurantimonadaceae</taxon>
        <taxon>Aureimonas</taxon>
    </lineage>
</organism>
<dbReference type="Pfam" id="PF00149">
    <property type="entry name" value="Metallophos"/>
    <property type="match status" value="1"/>
</dbReference>
<dbReference type="GO" id="GO:0016791">
    <property type="term" value="F:phosphatase activity"/>
    <property type="evidence" value="ECO:0007669"/>
    <property type="project" value="TreeGrafter"/>
</dbReference>
<dbReference type="GO" id="GO:0110154">
    <property type="term" value="P:RNA decapping"/>
    <property type="evidence" value="ECO:0007669"/>
    <property type="project" value="TreeGrafter"/>
</dbReference>
<dbReference type="InterPro" id="IPR050126">
    <property type="entry name" value="Ap4A_hydrolase"/>
</dbReference>
<sequence>MSGARGKPSRLAPNEAPFPRLTLPGEPTLIYAIGDVHGCIDHLRLLEQRIVADGRLTPGLKLIVMLGDYVDRGPNSAGVLDHLIAPAPDGFRRLCLRGNHDDMLLRLVEGTVDPEWWLEFGGAETLFSYGYDLQHLAGDRRRAVSDIIRRFAREMPPTHLAFLKRLPAALTTPRYFFCHAGVRPGVSLEEQSDEDLLWVRAPFLEHKGAPFERTIIHGHTPSKKPFVSRYRIGLDTNACRGGKLSVARIAADGVRILSV</sequence>
<dbReference type="STRING" id="401562.NS365_19380"/>
<dbReference type="Proteomes" id="UP000078529">
    <property type="component" value="Unassembled WGS sequence"/>
</dbReference>
<gene>
    <name evidence="2" type="ORF">NS226_12200</name>
    <name evidence="3" type="ORF">NS365_19380</name>
</gene>
<dbReference type="Gene3D" id="3.60.21.10">
    <property type="match status" value="1"/>
</dbReference>
<dbReference type="CDD" id="cd00144">
    <property type="entry name" value="MPP_PPP_family"/>
    <property type="match status" value="1"/>
</dbReference>
<evidence type="ECO:0000313" key="3">
    <source>
        <dbReference type="EMBL" id="KTR03218.1"/>
    </source>
</evidence>
<evidence type="ECO:0000313" key="5">
    <source>
        <dbReference type="Proteomes" id="UP000078529"/>
    </source>
</evidence>
<name>A0A175RID3_9HYPH</name>
<dbReference type="GO" id="GO:0008803">
    <property type="term" value="F:bis(5'-nucleosyl)-tetraphosphatase (symmetrical) activity"/>
    <property type="evidence" value="ECO:0007669"/>
    <property type="project" value="TreeGrafter"/>
</dbReference>
<feature type="domain" description="Calcineurin-like phosphoesterase" evidence="1">
    <location>
        <begin position="30"/>
        <end position="223"/>
    </location>
</feature>